<dbReference type="PANTHER" id="PTHR33964">
    <property type="entry name" value="RE45066P-RELATED"/>
    <property type="match status" value="1"/>
</dbReference>
<proteinExistence type="predicted"/>
<gene>
    <name evidence="2" type="ORF">JTE90_014091</name>
</gene>
<comment type="caution">
    <text evidence="2">The sequence shown here is derived from an EMBL/GenBank/DDBJ whole genome shotgun (WGS) entry which is preliminary data.</text>
</comment>
<organism evidence="2 3">
    <name type="scientific">Oedothorax gibbosus</name>
    <dbReference type="NCBI Taxonomy" id="931172"/>
    <lineage>
        <taxon>Eukaryota</taxon>
        <taxon>Metazoa</taxon>
        <taxon>Ecdysozoa</taxon>
        <taxon>Arthropoda</taxon>
        <taxon>Chelicerata</taxon>
        <taxon>Arachnida</taxon>
        <taxon>Araneae</taxon>
        <taxon>Araneomorphae</taxon>
        <taxon>Entelegynae</taxon>
        <taxon>Araneoidea</taxon>
        <taxon>Linyphiidae</taxon>
        <taxon>Erigoninae</taxon>
        <taxon>Oedothorax</taxon>
    </lineage>
</organism>
<feature type="signal peptide" evidence="1">
    <location>
        <begin position="1"/>
        <end position="23"/>
    </location>
</feature>
<evidence type="ECO:0000256" key="1">
    <source>
        <dbReference type="SAM" id="SignalP"/>
    </source>
</evidence>
<dbReference type="EMBL" id="JAFNEN010000142">
    <property type="protein sequence ID" value="KAG8192232.1"/>
    <property type="molecule type" value="Genomic_DNA"/>
</dbReference>
<dbReference type="PANTHER" id="PTHR33964:SF1">
    <property type="entry name" value="RE45066P"/>
    <property type="match status" value="1"/>
</dbReference>
<evidence type="ECO:0000313" key="3">
    <source>
        <dbReference type="Proteomes" id="UP000827092"/>
    </source>
</evidence>
<dbReference type="Proteomes" id="UP000827092">
    <property type="component" value="Unassembled WGS sequence"/>
</dbReference>
<feature type="chain" id="PRO_5043574436" evidence="1">
    <location>
        <begin position="24"/>
        <end position="234"/>
    </location>
</feature>
<keyword evidence="3" id="KW-1185">Reference proteome</keyword>
<evidence type="ECO:0000313" key="2">
    <source>
        <dbReference type="EMBL" id="KAG8192232.1"/>
    </source>
</evidence>
<keyword evidence="1" id="KW-0732">Signal</keyword>
<name>A0AAV6V6W0_9ARAC</name>
<reference evidence="2 3" key="1">
    <citation type="journal article" date="2022" name="Nat. Ecol. Evol.">
        <title>A masculinizing supergene underlies an exaggerated male reproductive morph in a spider.</title>
        <authorList>
            <person name="Hendrickx F."/>
            <person name="De Corte Z."/>
            <person name="Sonet G."/>
            <person name="Van Belleghem S.M."/>
            <person name="Kostlbacher S."/>
            <person name="Vangestel C."/>
        </authorList>
    </citation>
    <scope>NUCLEOTIDE SEQUENCE [LARGE SCALE GENOMIC DNA]</scope>
    <source>
        <strain evidence="2">W744_W776</strain>
    </source>
</reference>
<dbReference type="AlphaFoldDB" id="A0AAV6V6W0"/>
<sequence length="234" mass="26468">MKGLYFSCLSVLLLAIFATEVQSQACHLREMDLCVAIGMFHYQSNGIPADEEKVDEWCETMQEVRDCMGNFTTKCMSPLQREMMDLLTGSDEIALQFCQQGSEVRSNYLEHAECLAEGSESDEFKNHMKDLQVVIETMFEVQFKQRFPLMCCGFRRFHIAVESMTTQRCGQEAVDMIRNIMHMITTDLPETICQTFDPASDQCTAVMPPSGTPSKGTDNKSQIGKLMDTVFGNL</sequence>
<accession>A0AAV6V6W0</accession>
<protein>
    <submittedName>
        <fullName evidence="2">Uncharacterized protein</fullName>
    </submittedName>
</protein>